<dbReference type="RefSeq" id="WP_345406452.1">
    <property type="nucleotide sequence ID" value="NZ_BAABLA010000122.1"/>
</dbReference>
<organism evidence="2 3">
    <name type="scientific">Haloechinothrix salitolerans</name>
    <dbReference type="NCBI Taxonomy" id="926830"/>
    <lineage>
        <taxon>Bacteria</taxon>
        <taxon>Bacillati</taxon>
        <taxon>Actinomycetota</taxon>
        <taxon>Actinomycetes</taxon>
        <taxon>Pseudonocardiales</taxon>
        <taxon>Pseudonocardiaceae</taxon>
        <taxon>Haloechinothrix</taxon>
    </lineage>
</organism>
<feature type="compositionally biased region" description="Polar residues" evidence="1">
    <location>
        <begin position="143"/>
        <end position="152"/>
    </location>
</feature>
<evidence type="ECO:0000313" key="2">
    <source>
        <dbReference type="EMBL" id="MFC6871040.1"/>
    </source>
</evidence>
<evidence type="ECO:0000256" key="1">
    <source>
        <dbReference type="SAM" id="MobiDB-lite"/>
    </source>
</evidence>
<evidence type="ECO:0000313" key="3">
    <source>
        <dbReference type="Proteomes" id="UP001596337"/>
    </source>
</evidence>
<proteinExistence type="predicted"/>
<name>A0ABW2C949_9PSEU</name>
<dbReference type="Proteomes" id="UP001596337">
    <property type="component" value="Unassembled WGS sequence"/>
</dbReference>
<reference evidence="3" key="1">
    <citation type="journal article" date="2019" name="Int. J. Syst. Evol. Microbiol.">
        <title>The Global Catalogue of Microorganisms (GCM) 10K type strain sequencing project: providing services to taxonomists for standard genome sequencing and annotation.</title>
        <authorList>
            <consortium name="The Broad Institute Genomics Platform"/>
            <consortium name="The Broad Institute Genome Sequencing Center for Infectious Disease"/>
            <person name="Wu L."/>
            <person name="Ma J."/>
        </authorList>
    </citation>
    <scope>NUCLEOTIDE SEQUENCE [LARGE SCALE GENOMIC DNA]</scope>
    <source>
        <strain evidence="3">KCTC 32255</strain>
    </source>
</reference>
<gene>
    <name evidence="2" type="ORF">ACFQGD_28360</name>
</gene>
<keyword evidence="3" id="KW-1185">Reference proteome</keyword>
<protein>
    <submittedName>
        <fullName evidence="2">Uncharacterized protein</fullName>
    </submittedName>
</protein>
<comment type="caution">
    <text evidence="2">The sequence shown here is derived from an EMBL/GenBank/DDBJ whole genome shotgun (WGS) entry which is preliminary data.</text>
</comment>
<dbReference type="EMBL" id="JBHSXX010000001">
    <property type="protein sequence ID" value="MFC6871040.1"/>
    <property type="molecule type" value="Genomic_DNA"/>
</dbReference>
<accession>A0ABW2C949</accession>
<sequence length="152" mass="16892">MASSFSGGWGDSDDDTVDFIEGLTDWGERTVYGGSNWFEELTSSGKGFRFPSVEDADKLINNFKDRRDSIKGCQGRIDRARDALRLPFASDHASQGYVSQALDSLERLAELNESALAYANHYIEKLEKAKKAKHDQDDELASSFVSSERNVG</sequence>
<feature type="region of interest" description="Disordered" evidence="1">
    <location>
        <begin position="131"/>
        <end position="152"/>
    </location>
</feature>